<proteinExistence type="predicted"/>
<evidence type="ECO:0000313" key="3">
    <source>
        <dbReference type="Proteomes" id="UP000006299"/>
    </source>
</evidence>
<protein>
    <submittedName>
        <fullName evidence="2">Uncharacterized protein</fullName>
    </submittedName>
</protein>
<evidence type="ECO:0000313" key="2">
    <source>
        <dbReference type="EMBL" id="AFT82589.1"/>
    </source>
</evidence>
<geneLocation type="plasmid" evidence="2 3">
    <name>pKLC4</name>
</geneLocation>
<gene>
    <name evidence="2" type="ordered locus">C270_08571</name>
</gene>
<dbReference type="KEGG" id="lcn:C270_08571"/>
<reference evidence="2 3" key="1">
    <citation type="journal article" date="2012" name="J. Bacteriol.">
        <title>Complete genome sequence of Leuconostoc carnosum strain JB16, isolated from Kimchi.</title>
        <authorList>
            <person name="Jung J.Y."/>
            <person name="Lee S.H."/>
            <person name="Jeon C.O."/>
        </authorList>
    </citation>
    <scope>NUCLEOTIDE SEQUENCE [LARGE SCALE GENOMIC DNA]</scope>
    <source>
        <strain evidence="2 3">JB16</strain>
        <plasmid evidence="2 3">pKLC4</plasmid>
    </source>
</reference>
<dbReference type="RefSeq" id="WP_015007083.1">
    <property type="nucleotide sequence ID" value="NC_018699.1"/>
</dbReference>
<feature type="coiled-coil region" evidence="1">
    <location>
        <begin position="106"/>
        <end position="133"/>
    </location>
</feature>
<keyword evidence="2" id="KW-0614">Plasmid</keyword>
<dbReference type="EMBL" id="CP003855">
    <property type="protein sequence ID" value="AFT82589.1"/>
    <property type="molecule type" value="Genomic_DNA"/>
</dbReference>
<organism evidence="2 3">
    <name type="scientific">Leuconostoc carnosum (strain JB16)</name>
    <dbReference type="NCBI Taxonomy" id="1229758"/>
    <lineage>
        <taxon>Bacteria</taxon>
        <taxon>Bacillati</taxon>
        <taxon>Bacillota</taxon>
        <taxon>Bacilli</taxon>
        <taxon>Lactobacillales</taxon>
        <taxon>Lactobacillaceae</taxon>
        <taxon>Leuconostoc</taxon>
    </lineage>
</organism>
<sequence length="332" mass="38852">MTWKMSFGNRSKILNSQMYDSIAKVTRKNIRSTPNGAISKLINKNRSFMELKSKKQMEAIKKNSSFYNDQLMPSKIGLPSAFDMRNNIFKNFQTSVFQKYFENDYYSKLRELAEQSKKRQAKLKEVLVRLNRKFEYFHENGWLVPDQLDIDNLDNINSPEDASKYMENNLTGGSELLLLTLNTCLYQENLPDNARELLGNVINSLKKDYSNYKVMLPTIFSVIDCIIKERLSEFIEKFSYVNKKTIGDLKEKTDQQKSHTQKDLFYIYQSSMAINILSTKYYPLENSKEDTSLTRNSVAHGSFDYTKYTVSDFAKVVLLIEHISRLREFLEE</sequence>
<dbReference type="HOGENOM" id="CLU_836249_0_0_9"/>
<keyword evidence="1" id="KW-0175">Coiled coil</keyword>
<evidence type="ECO:0000256" key="1">
    <source>
        <dbReference type="SAM" id="Coils"/>
    </source>
</evidence>
<keyword evidence="3" id="KW-1185">Reference proteome</keyword>
<dbReference type="Proteomes" id="UP000006299">
    <property type="component" value="Plasmid pKLC4"/>
</dbReference>
<dbReference type="AlphaFoldDB" id="K0D9F6"/>
<name>K0D9F6_LEUCJ</name>
<accession>K0D9F6</accession>
<dbReference type="PATRIC" id="fig|1229758.3.peg.1680"/>